<evidence type="ECO:0000313" key="3">
    <source>
        <dbReference type="EMBL" id="CAE0446214.1"/>
    </source>
</evidence>
<gene>
    <name evidence="3" type="ORF">ASTO00021_LOCUS16221</name>
    <name evidence="4" type="ORF">ASTO00021_LOCUS16222</name>
</gene>
<feature type="region of interest" description="Disordered" evidence="1">
    <location>
        <begin position="41"/>
        <end position="97"/>
    </location>
</feature>
<protein>
    <recommendedName>
        <fullName evidence="5">Small integral membrane protein 8</fullName>
    </recommendedName>
</protein>
<sequence length="159" mass="18100">MTSKMKVEKLVPMYRAGGRNFRRGTRCGFAADCTRVGRMLHMPRQRLNQEAGNINRKQGSRSLSKASTKGKPASQSQLQQPSTFPNHNSDARGPDATTFFKLTNPEMFMDTNKRSTWYLVGAVWIFLGSYTGYLFYKDSQKDKDRDTVTVGPRKRNGDY</sequence>
<evidence type="ECO:0008006" key="5">
    <source>
        <dbReference type="Google" id="ProtNLM"/>
    </source>
</evidence>
<feature type="transmembrane region" description="Helical" evidence="2">
    <location>
        <begin position="117"/>
        <end position="136"/>
    </location>
</feature>
<organism evidence="3">
    <name type="scientific">Aplanochytrium stocchinoi</name>
    <dbReference type="NCBI Taxonomy" id="215587"/>
    <lineage>
        <taxon>Eukaryota</taxon>
        <taxon>Sar</taxon>
        <taxon>Stramenopiles</taxon>
        <taxon>Bigyra</taxon>
        <taxon>Labyrinthulomycetes</taxon>
        <taxon>Thraustochytrida</taxon>
        <taxon>Thraustochytriidae</taxon>
        <taxon>Aplanochytrium</taxon>
    </lineage>
</organism>
<keyword evidence="2" id="KW-1133">Transmembrane helix</keyword>
<accession>A0A6S8FP90</accession>
<proteinExistence type="predicted"/>
<keyword evidence="2" id="KW-0472">Membrane</keyword>
<dbReference type="EMBL" id="HBIN01021190">
    <property type="protein sequence ID" value="CAE0446215.1"/>
    <property type="molecule type" value="Transcribed_RNA"/>
</dbReference>
<keyword evidence="2" id="KW-0812">Transmembrane</keyword>
<evidence type="ECO:0000256" key="2">
    <source>
        <dbReference type="SAM" id="Phobius"/>
    </source>
</evidence>
<name>A0A6S8FP90_9STRA</name>
<evidence type="ECO:0000313" key="4">
    <source>
        <dbReference type="EMBL" id="CAE0446215.1"/>
    </source>
</evidence>
<evidence type="ECO:0000256" key="1">
    <source>
        <dbReference type="SAM" id="MobiDB-lite"/>
    </source>
</evidence>
<dbReference type="AlphaFoldDB" id="A0A6S8FP90"/>
<dbReference type="EMBL" id="HBIN01021189">
    <property type="protein sequence ID" value="CAE0446214.1"/>
    <property type="molecule type" value="Transcribed_RNA"/>
</dbReference>
<feature type="compositionally biased region" description="Polar residues" evidence="1">
    <location>
        <begin position="46"/>
        <end position="88"/>
    </location>
</feature>
<reference evidence="3" key="1">
    <citation type="submission" date="2021-01" db="EMBL/GenBank/DDBJ databases">
        <authorList>
            <person name="Corre E."/>
            <person name="Pelletier E."/>
            <person name="Niang G."/>
            <person name="Scheremetjew M."/>
            <person name="Finn R."/>
            <person name="Kale V."/>
            <person name="Holt S."/>
            <person name="Cochrane G."/>
            <person name="Meng A."/>
            <person name="Brown T."/>
            <person name="Cohen L."/>
        </authorList>
    </citation>
    <scope>NUCLEOTIDE SEQUENCE</scope>
    <source>
        <strain evidence="3">GSBS06</strain>
    </source>
</reference>